<evidence type="ECO:0000259" key="5">
    <source>
        <dbReference type="Pfam" id="PF01555"/>
    </source>
</evidence>
<evidence type="ECO:0000256" key="3">
    <source>
        <dbReference type="ARBA" id="ARBA00022679"/>
    </source>
</evidence>
<evidence type="ECO:0000256" key="4">
    <source>
        <dbReference type="ARBA" id="ARBA00047942"/>
    </source>
</evidence>
<comment type="catalytic activity">
    <reaction evidence="4">
        <text>a 2'-deoxyadenosine in DNA + S-adenosyl-L-methionine = an N(6)-methyl-2'-deoxyadenosine in DNA + S-adenosyl-L-homocysteine + H(+)</text>
        <dbReference type="Rhea" id="RHEA:15197"/>
        <dbReference type="Rhea" id="RHEA-COMP:12418"/>
        <dbReference type="Rhea" id="RHEA-COMP:12419"/>
        <dbReference type="ChEBI" id="CHEBI:15378"/>
        <dbReference type="ChEBI" id="CHEBI:57856"/>
        <dbReference type="ChEBI" id="CHEBI:59789"/>
        <dbReference type="ChEBI" id="CHEBI:90615"/>
        <dbReference type="ChEBI" id="CHEBI:90616"/>
        <dbReference type="EC" id="2.1.1.72"/>
    </reaction>
</comment>
<accession>A0A4P1JSN0</accession>
<keyword evidence="2 6" id="KW-0489">Methyltransferase</keyword>
<keyword evidence="3 6" id="KW-0808">Transferase</keyword>
<dbReference type="KEGG" id="bvy:NCTC9239_00094"/>
<dbReference type="GO" id="GO:0003677">
    <property type="term" value="F:DNA binding"/>
    <property type="evidence" value="ECO:0007669"/>
    <property type="project" value="InterPro"/>
</dbReference>
<dbReference type="SUPFAM" id="SSF53335">
    <property type="entry name" value="S-adenosyl-L-methionine-dependent methyltransferases"/>
    <property type="match status" value="1"/>
</dbReference>
<reference evidence="6 7" key="1">
    <citation type="submission" date="2019-04" db="EMBL/GenBank/DDBJ databases">
        <authorList>
            <consortium name="Pathogen Informatics"/>
        </authorList>
    </citation>
    <scope>NUCLEOTIDE SEQUENCE [LARGE SCALE GENOMIC DNA]</scope>
    <source>
        <strain evidence="6 7">NCTC9239</strain>
    </source>
</reference>
<organism evidence="6 7">
    <name type="scientific">Brevundimonas vancanneytii</name>
    <dbReference type="NCBI Taxonomy" id="1325724"/>
    <lineage>
        <taxon>Bacteria</taxon>
        <taxon>Pseudomonadati</taxon>
        <taxon>Pseudomonadota</taxon>
        <taxon>Alphaproteobacteria</taxon>
        <taxon>Caulobacterales</taxon>
        <taxon>Caulobacteraceae</taxon>
        <taxon>Brevundimonas</taxon>
    </lineage>
</organism>
<evidence type="ECO:0000256" key="1">
    <source>
        <dbReference type="ARBA" id="ARBA00011900"/>
    </source>
</evidence>
<sequence>MANKHYRPDTEFWIHAWLSGAHPIGTLADKARWILSENGRFTGVDHPTVKPEAVMDKVLATINAARICDPFMGSGSTGVAAVKRGLIFTGIELDGKHFDTACRRIEQAVRAAEGVSI</sequence>
<gene>
    <name evidence="6" type="primary">dpnA_1</name>
    <name evidence="6" type="ORF">NCTC9239_00094</name>
</gene>
<evidence type="ECO:0000256" key="2">
    <source>
        <dbReference type="ARBA" id="ARBA00022603"/>
    </source>
</evidence>
<dbReference type="RefSeq" id="WP_197733783.1">
    <property type="nucleotide sequence ID" value="NZ_LR588407.1"/>
</dbReference>
<evidence type="ECO:0000313" key="7">
    <source>
        <dbReference type="Proteomes" id="UP000309952"/>
    </source>
</evidence>
<feature type="domain" description="DNA methylase N-4/N-6" evidence="5">
    <location>
        <begin position="44"/>
        <end position="101"/>
    </location>
</feature>
<keyword evidence="7" id="KW-1185">Reference proteome</keyword>
<dbReference type="InterPro" id="IPR002941">
    <property type="entry name" value="DNA_methylase_N4/N6"/>
</dbReference>
<dbReference type="Gene3D" id="3.40.50.150">
    <property type="entry name" value="Vaccinia Virus protein VP39"/>
    <property type="match status" value="1"/>
</dbReference>
<proteinExistence type="predicted"/>
<dbReference type="Proteomes" id="UP000309952">
    <property type="component" value="Chromosome"/>
</dbReference>
<dbReference type="EMBL" id="LR588407">
    <property type="protein sequence ID" value="VTO10661.1"/>
    <property type="molecule type" value="Genomic_DNA"/>
</dbReference>
<protein>
    <recommendedName>
        <fullName evidence="1">site-specific DNA-methyltransferase (adenine-specific)</fullName>
        <ecNumber evidence="1">2.1.1.72</ecNumber>
    </recommendedName>
</protein>
<dbReference type="Pfam" id="PF01555">
    <property type="entry name" value="N6_N4_Mtase"/>
    <property type="match status" value="1"/>
</dbReference>
<dbReference type="EC" id="2.1.1.72" evidence="1"/>
<dbReference type="GO" id="GO:0032259">
    <property type="term" value="P:methylation"/>
    <property type="evidence" value="ECO:0007669"/>
    <property type="project" value="UniProtKB-KW"/>
</dbReference>
<dbReference type="GO" id="GO:0009007">
    <property type="term" value="F:site-specific DNA-methyltransferase (adenine-specific) activity"/>
    <property type="evidence" value="ECO:0007669"/>
    <property type="project" value="UniProtKB-EC"/>
</dbReference>
<name>A0A4P1JSN0_9CAUL</name>
<dbReference type="GO" id="GO:0008170">
    <property type="term" value="F:N-methyltransferase activity"/>
    <property type="evidence" value="ECO:0007669"/>
    <property type="project" value="InterPro"/>
</dbReference>
<dbReference type="AlphaFoldDB" id="A0A4P1JSN0"/>
<dbReference type="InterPro" id="IPR029063">
    <property type="entry name" value="SAM-dependent_MTases_sf"/>
</dbReference>
<evidence type="ECO:0000313" key="6">
    <source>
        <dbReference type="EMBL" id="VTO10661.1"/>
    </source>
</evidence>